<comment type="caution">
    <text evidence="2">The sequence shown here is derived from an EMBL/GenBank/DDBJ whole genome shotgun (WGS) entry which is preliminary data.</text>
</comment>
<sequence>MSADVCLLYQPPPGIEHTLASYMCSYEASMVRAPRGNGRGRLLILVILSILSILIALVVLAVLVILAVLVVLVVLAVLVVRGLDVVQPLLDHRHLLGILGVQHLEVAQIVDTRGRLGGWSVGQARALLIGLSIGIVAFLGGGEQDEVLVVDTRRFDAGGSSTNGGRTRL</sequence>
<evidence type="ECO:0000313" key="3">
    <source>
        <dbReference type="Proteomes" id="UP001396898"/>
    </source>
</evidence>
<feature type="transmembrane region" description="Helical" evidence="1">
    <location>
        <begin position="42"/>
        <end position="75"/>
    </location>
</feature>
<gene>
    <name evidence="2" type="ORF">PG991_007835</name>
</gene>
<accession>A0ABR1RUJ4</accession>
<evidence type="ECO:0000313" key="2">
    <source>
        <dbReference type="EMBL" id="KAK8018645.1"/>
    </source>
</evidence>
<dbReference type="EMBL" id="JAQQWI010000010">
    <property type="protein sequence ID" value="KAK8018645.1"/>
    <property type="molecule type" value="Genomic_DNA"/>
</dbReference>
<reference evidence="2 3" key="1">
    <citation type="submission" date="2023-01" db="EMBL/GenBank/DDBJ databases">
        <title>Analysis of 21 Apiospora genomes using comparative genomics revels a genus with tremendous synthesis potential of carbohydrate active enzymes and secondary metabolites.</title>
        <authorList>
            <person name="Sorensen T."/>
        </authorList>
    </citation>
    <scope>NUCLEOTIDE SEQUENCE [LARGE SCALE GENOMIC DNA]</scope>
    <source>
        <strain evidence="2 3">CBS 20057</strain>
    </source>
</reference>
<protein>
    <submittedName>
        <fullName evidence="2">Uncharacterized protein</fullName>
    </submittedName>
</protein>
<keyword evidence="3" id="KW-1185">Reference proteome</keyword>
<keyword evidence="1" id="KW-1133">Transmembrane helix</keyword>
<name>A0ABR1RUJ4_9PEZI</name>
<keyword evidence="1" id="KW-0812">Transmembrane</keyword>
<evidence type="ECO:0000256" key="1">
    <source>
        <dbReference type="SAM" id="Phobius"/>
    </source>
</evidence>
<organism evidence="2 3">
    <name type="scientific">Apiospora marii</name>
    <dbReference type="NCBI Taxonomy" id="335849"/>
    <lineage>
        <taxon>Eukaryota</taxon>
        <taxon>Fungi</taxon>
        <taxon>Dikarya</taxon>
        <taxon>Ascomycota</taxon>
        <taxon>Pezizomycotina</taxon>
        <taxon>Sordariomycetes</taxon>
        <taxon>Xylariomycetidae</taxon>
        <taxon>Amphisphaeriales</taxon>
        <taxon>Apiosporaceae</taxon>
        <taxon>Apiospora</taxon>
    </lineage>
</organism>
<dbReference type="Proteomes" id="UP001396898">
    <property type="component" value="Unassembled WGS sequence"/>
</dbReference>
<proteinExistence type="predicted"/>
<keyword evidence="1" id="KW-0472">Membrane</keyword>